<dbReference type="Proteomes" id="UP000824120">
    <property type="component" value="Chromosome 3"/>
</dbReference>
<gene>
    <name evidence="2" type="ORF">H5410_017533</name>
</gene>
<comment type="caution">
    <text evidence="2">The sequence shown here is derived from an EMBL/GenBank/DDBJ whole genome shotgun (WGS) entry which is preliminary data.</text>
</comment>
<accession>A0A9J5ZZE9</accession>
<keyword evidence="3" id="KW-1185">Reference proteome</keyword>
<sequence>MLSGGSHLASLSLSSLPCSCNQQPGRDDQQHWQGSQLRPAAPATASNSSQQTASSSNFVTATVPATPTTSSSSEQLGKLRKQRTSANNVLELRVQDMEIHHEWNNRPIEGQYETLRAKCSSKLFDLVSRWAYYILFCLKLSYSSPMPLGPYVGR</sequence>
<protein>
    <submittedName>
        <fullName evidence="2">Uncharacterized protein</fullName>
    </submittedName>
</protein>
<evidence type="ECO:0000313" key="2">
    <source>
        <dbReference type="EMBL" id="KAG5617709.1"/>
    </source>
</evidence>
<feature type="region of interest" description="Disordered" evidence="1">
    <location>
        <begin position="20"/>
        <end position="84"/>
    </location>
</feature>
<reference evidence="2 3" key="1">
    <citation type="submission" date="2020-09" db="EMBL/GenBank/DDBJ databases">
        <title>De no assembly of potato wild relative species, Solanum commersonii.</title>
        <authorList>
            <person name="Cho K."/>
        </authorList>
    </citation>
    <scope>NUCLEOTIDE SEQUENCE [LARGE SCALE GENOMIC DNA]</scope>
    <source>
        <strain evidence="2">LZ3.2</strain>
        <tissue evidence="2">Leaf</tissue>
    </source>
</reference>
<proteinExistence type="predicted"/>
<name>A0A9J5ZZE9_SOLCO</name>
<evidence type="ECO:0000256" key="1">
    <source>
        <dbReference type="SAM" id="MobiDB-lite"/>
    </source>
</evidence>
<dbReference type="EMBL" id="JACXVP010000003">
    <property type="protein sequence ID" value="KAG5617709.1"/>
    <property type="molecule type" value="Genomic_DNA"/>
</dbReference>
<dbReference type="AlphaFoldDB" id="A0A9J5ZZE9"/>
<feature type="compositionally biased region" description="Low complexity" evidence="1">
    <location>
        <begin position="39"/>
        <end position="73"/>
    </location>
</feature>
<organism evidence="2 3">
    <name type="scientific">Solanum commersonii</name>
    <name type="common">Commerson's wild potato</name>
    <name type="synonym">Commerson's nightshade</name>
    <dbReference type="NCBI Taxonomy" id="4109"/>
    <lineage>
        <taxon>Eukaryota</taxon>
        <taxon>Viridiplantae</taxon>
        <taxon>Streptophyta</taxon>
        <taxon>Embryophyta</taxon>
        <taxon>Tracheophyta</taxon>
        <taxon>Spermatophyta</taxon>
        <taxon>Magnoliopsida</taxon>
        <taxon>eudicotyledons</taxon>
        <taxon>Gunneridae</taxon>
        <taxon>Pentapetalae</taxon>
        <taxon>asterids</taxon>
        <taxon>lamiids</taxon>
        <taxon>Solanales</taxon>
        <taxon>Solanaceae</taxon>
        <taxon>Solanoideae</taxon>
        <taxon>Solaneae</taxon>
        <taxon>Solanum</taxon>
    </lineage>
</organism>
<evidence type="ECO:0000313" key="3">
    <source>
        <dbReference type="Proteomes" id="UP000824120"/>
    </source>
</evidence>